<protein>
    <submittedName>
        <fullName evidence="2">Uncharacterized protein</fullName>
    </submittedName>
</protein>
<dbReference type="Proteomes" id="UP000194127">
    <property type="component" value="Unassembled WGS sequence"/>
</dbReference>
<sequence>GDDIIGVGGDGGRCGGGGGCGGLPLVELREERIRGLGLRDSFFTITLLRLRLWRRVWREISSRLIGDSLREVGGRGDRARVPRGRSRCESTSGSERVLRSSDRFVARVILLDRSGCPIWARLLLATVEDSLRAVWDVDVDEVLGVECVDLALAGSHDGWGEDGKVRVLRKAGAHHPTYGKGKSCRRGPGGR</sequence>
<keyword evidence="3" id="KW-1185">Reference proteome</keyword>
<dbReference type="EMBL" id="KZ110608">
    <property type="protein sequence ID" value="OSX57422.1"/>
    <property type="molecule type" value="Genomic_DNA"/>
</dbReference>
<evidence type="ECO:0000313" key="3">
    <source>
        <dbReference type="Proteomes" id="UP000194127"/>
    </source>
</evidence>
<name>A0A1X6MML0_9APHY</name>
<evidence type="ECO:0000313" key="2">
    <source>
        <dbReference type="EMBL" id="OSX57422.1"/>
    </source>
</evidence>
<evidence type="ECO:0000256" key="1">
    <source>
        <dbReference type="SAM" id="MobiDB-lite"/>
    </source>
</evidence>
<gene>
    <name evidence="2" type="ORF">POSPLADRAFT_1110361</name>
</gene>
<proteinExistence type="predicted"/>
<accession>A0A1X6MML0</accession>
<dbReference type="AlphaFoldDB" id="A0A1X6MML0"/>
<dbReference type="GeneID" id="36328309"/>
<reference evidence="2 3" key="1">
    <citation type="submission" date="2017-04" db="EMBL/GenBank/DDBJ databases">
        <title>Genome Sequence of the Model Brown-Rot Fungus Postia placenta SB12.</title>
        <authorList>
            <consortium name="DOE Joint Genome Institute"/>
            <person name="Gaskell J."/>
            <person name="Kersten P."/>
            <person name="Larrondo L.F."/>
            <person name="Canessa P."/>
            <person name="Martinez D."/>
            <person name="Hibbett D."/>
            <person name="Schmoll M."/>
            <person name="Kubicek C.P."/>
            <person name="Martinez A.T."/>
            <person name="Yadav J."/>
            <person name="Master E."/>
            <person name="Magnuson J.K."/>
            <person name="James T."/>
            <person name="Yaver D."/>
            <person name="Berka R."/>
            <person name="Labutti K."/>
            <person name="Lipzen A."/>
            <person name="Aerts A."/>
            <person name="Barry K."/>
            <person name="Henrissat B."/>
            <person name="Blanchette R."/>
            <person name="Grigoriev I."/>
            <person name="Cullen D."/>
        </authorList>
    </citation>
    <scope>NUCLEOTIDE SEQUENCE [LARGE SCALE GENOMIC DNA]</scope>
    <source>
        <strain evidence="2 3">MAD-698-R-SB12</strain>
    </source>
</reference>
<feature type="region of interest" description="Disordered" evidence="1">
    <location>
        <begin position="171"/>
        <end position="191"/>
    </location>
</feature>
<organism evidence="2 3">
    <name type="scientific">Postia placenta MAD-698-R-SB12</name>
    <dbReference type="NCBI Taxonomy" id="670580"/>
    <lineage>
        <taxon>Eukaryota</taxon>
        <taxon>Fungi</taxon>
        <taxon>Dikarya</taxon>
        <taxon>Basidiomycota</taxon>
        <taxon>Agaricomycotina</taxon>
        <taxon>Agaricomycetes</taxon>
        <taxon>Polyporales</taxon>
        <taxon>Adustoporiaceae</taxon>
        <taxon>Rhodonia</taxon>
    </lineage>
</organism>
<dbReference type="RefSeq" id="XP_024334216.1">
    <property type="nucleotide sequence ID" value="XM_024483360.1"/>
</dbReference>
<feature type="non-terminal residue" evidence="2">
    <location>
        <position position="191"/>
    </location>
</feature>
<feature type="non-terminal residue" evidence="2">
    <location>
        <position position="1"/>
    </location>
</feature>